<keyword evidence="5 8" id="KW-0687">Ribonucleoprotein</keyword>
<comment type="similarity">
    <text evidence="1 8 9">Belongs to the universal ribosomal protein uS3 family.</text>
</comment>
<sequence length="282" mass="31694">MGRKINPNGFRLAVHRNWTSQWYAPKRQFADCVHQDYLIRRFIRKQCATAMISKIQITRLSTRSGPTIQIQAARPGMIIGSKGEEIDKLRERIRRITGIADTTVDVKEVRNPDADANLIAQNIASRIEKRQRVRRVIQSAFQAIARQPAIKGAKIRVKGRLDGADIARKDYRHEGRVPLHTLRANIDYGFAEAKTTMGQIGIKVWIFLGEKAVRTKERRHSVLGPGEEGAAETADPAELLAAEEQRRKGEPKAVKEAKAEGGEQEFFDDEDMEGFDAAAKDA</sequence>
<evidence type="ECO:0000256" key="2">
    <source>
        <dbReference type="ARBA" id="ARBA00022730"/>
    </source>
</evidence>
<dbReference type="EMBL" id="JADHEI010000044">
    <property type="protein sequence ID" value="MBF2735594.1"/>
    <property type="molecule type" value="Genomic_DNA"/>
</dbReference>
<dbReference type="GO" id="GO:0003735">
    <property type="term" value="F:structural constituent of ribosome"/>
    <property type="evidence" value="ECO:0007669"/>
    <property type="project" value="InterPro"/>
</dbReference>
<comment type="caution">
    <text evidence="12">The sequence shown here is derived from an EMBL/GenBank/DDBJ whole genome shotgun (WGS) entry which is preliminary data.</text>
</comment>
<dbReference type="InterPro" id="IPR009019">
    <property type="entry name" value="KH_sf_prok-type"/>
</dbReference>
<dbReference type="PROSITE" id="PS50823">
    <property type="entry name" value="KH_TYPE_2"/>
    <property type="match status" value="1"/>
</dbReference>
<keyword evidence="2 8" id="KW-0699">rRNA-binding</keyword>
<feature type="domain" description="KH type-2" evidence="11">
    <location>
        <begin position="39"/>
        <end position="110"/>
    </location>
</feature>
<comment type="subunit">
    <text evidence="8">Part of the 30S ribosomal subunit. Forms a tight complex with proteins S10 and S14.</text>
</comment>
<dbReference type="InterPro" id="IPR018280">
    <property type="entry name" value="Ribosomal_uS3_CS"/>
</dbReference>
<dbReference type="FunFam" id="3.30.300.20:FF:000001">
    <property type="entry name" value="30S ribosomal protein S3"/>
    <property type="match status" value="1"/>
</dbReference>
<dbReference type="Gene3D" id="3.30.300.20">
    <property type="match status" value="1"/>
</dbReference>
<name>A0A930XYD4_9GAMM</name>
<dbReference type="PANTHER" id="PTHR11760:SF19">
    <property type="entry name" value="SMALL RIBOSOMAL SUBUNIT PROTEIN US3C"/>
    <property type="match status" value="1"/>
</dbReference>
<organism evidence="12 13">
    <name type="scientific">Candidatus Amphirhobacter heronislandensis</name>
    <dbReference type="NCBI Taxonomy" id="1732024"/>
    <lineage>
        <taxon>Bacteria</taxon>
        <taxon>Pseudomonadati</taxon>
        <taxon>Pseudomonadota</taxon>
        <taxon>Gammaproteobacteria</taxon>
        <taxon>Candidatus Tethybacterales</taxon>
        <taxon>Candidatus Tethybacteraceae</taxon>
        <taxon>Candidatus Amphirhobacter</taxon>
    </lineage>
</organism>
<dbReference type="GO" id="GO:0003729">
    <property type="term" value="F:mRNA binding"/>
    <property type="evidence" value="ECO:0007669"/>
    <property type="project" value="UniProtKB-UniRule"/>
</dbReference>
<dbReference type="InterPro" id="IPR001351">
    <property type="entry name" value="Ribosomal_uS3_C"/>
</dbReference>
<evidence type="ECO:0000256" key="7">
    <source>
        <dbReference type="ARBA" id="ARBA00035257"/>
    </source>
</evidence>
<dbReference type="Pfam" id="PF07650">
    <property type="entry name" value="KH_2"/>
    <property type="match status" value="1"/>
</dbReference>
<dbReference type="Proteomes" id="UP000604381">
    <property type="component" value="Unassembled WGS sequence"/>
</dbReference>
<evidence type="ECO:0000256" key="4">
    <source>
        <dbReference type="ARBA" id="ARBA00022980"/>
    </source>
</evidence>
<evidence type="ECO:0000256" key="10">
    <source>
        <dbReference type="SAM" id="MobiDB-lite"/>
    </source>
</evidence>
<dbReference type="InterPro" id="IPR005704">
    <property type="entry name" value="Ribosomal_uS3_bac-typ"/>
</dbReference>
<feature type="compositionally biased region" description="Basic and acidic residues" evidence="10">
    <location>
        <begin position="244"/>
        <end position="261"/>
    </location>
</feature>
<evidence type="ECO:0000256" key="3">
    <source>
        <dbReference type="ARBA" id="ARBA00022884"/>
    </source>
</evidence>
<dbReference type="InterPro" id="IPR015946">
    <property type="entry name" value="KH_dom-like_a/b"/>
</dbReference>
<dbReference type="AlphaFoldDB" id="A0A930XYD4"/>
<dbReference type="GO" id="GO:0022627">
    <property type="term" value="C:cytosolic small ribosomal subunit"/>
    <property type="evidence" value="ECO:0007669"/>
    <property type="project" value="TreeGrafter"/>
</dbReference>
<dbReference type="Pfam" id="PF00189">
    <property type="entry name" value="Ribosomal_S3_C"/>
    <property type="match status" value="1"/>
</dbReference>
<dbReference type="SMART" id="SM00322">
    <property type="entry name" value="KH"/>
    <property type="match status" value="1"/>
</dbReference>
<proteinExistence type="inferred from homology"/>
<evidence type="ECO:0000259" key="11">
    <source>
        <dbReference type="PROSITE" id="PS50823"/>
    </source>
</evidence>
<accession>A0A930XYD4</accession>
<comment type="function">
    <text evidence="6 8">Binds the lower part of the 30S subunit head. Binds mRNA in the 70S ribosome, positioning it for translation.</text>
</comment>
<evidence type="ECO:0000256" key="5">
    <source>
        <dbReference type="ARBA" id="ARBA00023274"/>
    </source>
</evidence>
<keyword evidence="4 8" id="KW-0689">Ribosomal protein</keyword>
<dbReference type="SUPFAM" id="SSF54814">
    <property type="entry name" value="Prokaryotic type KH domain (KH-domain type II)"/>
    <property type="match status" value="1"/>
</dbReference>
<dbReference type="InterPro" id="IPR036419">
    <property type="entry name" value="Ribosomal_S3_C_sf"/>
</dbReference>
<dbReference type="InterPro" id="IPR004044">
    <property type="entry name" value="KH_dom_type_2"/>
</dbReference>
<dbReference type="PROSITE" id="PS00548">
    <property type="entry name" value="RIBOSOMAL_S3"/>
    <property type="match status" value="1"/>
</dbReference>
<protein>
    <recommendedName>
        <fullName evidence="7 8">Small ribosomal subunit protein uS3</fullName>
    </recommendedName>
</protein>
<dbReference type="PANTHER" id="PTHR11760">
    <property type="entry name" value="30S/40S RIBOSOMAL PROTEIN S3"/>
    <property type="match status" value="1"/>
</dbReference>
<evidence type="ECO:0000256" key="8">
    <source>
        <dbReference type="HAMAP-Rule" id="MF_01309"/>
    </source>
</evidence>
<dbReference type="GO" id="GO:0006412">
    <property type="term" value="P:translation"/>
    <property type="evidence" value="ECO:0007669"/>
    <property type="project" value="UniProtKB-UniRule"/>
</dbReference>
<feature type="compositionally biased region" description="Acidic residues" evidence="10">
    <location>
        <begin position="262"/>
        <end position="274"/>
    </location>
</feature>
<keyword evidence="3 8" id="KW-0694">RNA-binding</keyword>
<keyword evidence="13" id="KW-1185">Reference proteome</keyword>
<reference evidence="12" key="1">
    <citation type="submission" date="2020-10" db="EMBL/GenBank/DDBJ databases">
        <title>An improved Amphimedon queenslandica hologenome assembly reveals how three proteobacterial symbionts can extend the metabolic phenotypic of their marine sponge host.</title>
        <authorList>
            <person name="Degnan B."/>
            <person name="Degnan S."/>
            <person name="Xiang X."/>
        </authorList>
    </citation>
    <scope>NUCLEOTIDE SEQUENCE</scope>
    <source>
        <strain evidence="12">AqS2</strain>
    </source>
</reference>
<evidence type="ECO:0000256" key="6">
    <source>
        <dbReference type="ARBA" id="ARBA00024998"/>
    </source>
</evidence>
<gene>
    <name evidence="8 12" type="primary">rpsC</name>
    <name evidence="12" type="ORF">ISN26_05905</name>
</gene>
<dbReference type="InterPro" id="IPR057258">
    <property type="entry name" value="Ribosomal_uS3"/>
</dbReference>
<feature type="region of interest" description="Disordered" evidence="10">
    <location>
        <begin position="219"/>
        <end position="238"/>
    </location>
</feature>
<evidence type="ECO:0000256" key="1">
    <source>
        <dbReference type="ARBA" id="ARBA00010761"/>
    </source>
</evidence>
<dbReference type="CDD" id="cd02412">
    <property type="entry name" value="KH-II_30S_S3"/>
    <property type="match status" value="1"/>
</dbReference>
<dbReference type="SUPFAM" id="SSF54821">
    <property type="entry name" value="Ribosomal protein S3 C-terminal domain"/>
    <property type="match status" value="1"/>
</dbReference>
<evidence type="ECO:0000313" key="13">
    <source>
        <dbReference type="Proteomes" id="UP000604381"/>
    </source>
</evidence>
<evidence type="ECO:0000313" key="12">
    <source>
        <dbReference type="EMBL" id="MBF2735594.1"/>
    </source>
</evidence>
<dbReference type="Gene3D" id="3.30.1140.32">
    <property type="entry name" value="Ribosomal protein S3, C-terminal domain"/>
    <property type="match status" value="1"/>
</dbReference>
<feature type="region of interest" description="Disordered" evidence="10">
    <location>
        <begin position="244"/>
        <end position="282"/>
    </location>
</feature>
<dbReference type="InterPro" id="IPR004087">
    <property type="entry name" value="KH_dom"/>
</dbReference>
<dbReference type="NCBIfam" id="TIGR01009">
    <property type="entry name" value="rpsC_bact"/>
    <property type="match status" value="1"/>
</dbReference>
<dbReference type="HAMAP" id="MF_01309_B">
    <property type="entry name" value="Ribosomal_uS3_B"/>
    <property type="match status" value="1"/>
</dbReference>
<dbReference type="GO" id="GO:0019843">
    <property type="term" value="F:rRNA binding"/>
    <property type="evidence" value="ECO:0007669"/>
    <property type="project" value="UniProtKB-UniRule"/>
</dbReference>
<evidence type="ECO:0000256" key="9">
    <source>
        <dbReference type="RuleBase" id="RU003624"/>
    </source>
</evidence>